<dbReference type="RefSeq" id="WP_369330401.1">
    <property type="nucleotide sequence ID" value="NZ_JAULBC010000005.1"/>
</dbReference>
<keyword evidence="2" id="KW-1185">Reference proteome</keyword>
<sequence>MYIKCTPTTKRLFTVTFLFPLFFFCTGQQTLTLKLTKSDCRKNEVFIFNNRDTIQFFHNNQLINEINLKNYRRWPILMDSFKTGTYDVFFKNLYGKKVSKTVVIPDTATSFDLHLCTDSLPEYRVNSLAYLKNRDTVKISFSTYGCFNNDEETLYLTKKDDRFIASLVSHEKTKSVTLDYSRIEAFIRFENEIRELRDVIGCTSVDTYLITMRTGTLKRIDGGCSWNGFHYLKKALFGKT</sequence>
<reference evidence="1 2" key="1">
    <citation type="submission" date="2023-07" db="EMBL/GenBank/DDBJ databases">
        <authorList>
            <person name="Lian W.-H."/>
        </authorList>
    </citation>
    <scope>NUCLEOTIDE SEQUENCE [LARGE SCALE GENOMIC DNA]</scope>
    <source>
        <strain evidence="1 2">SYSU DXS3180</strain>
    </source>
</reference>
<protein>
    <submittedName>
        <fullName evidence="1">Uncharacterized protein</fullName>
    </submittedName>
</protein>
<proteinExistence type="predicted"/>
<dbReference type="Proteomes" id="UP001560573">
    <property type="component" value="Unassembled WGS sequence"/>
</dbReference>
<name>A0ABV3ZGQ1_9BACT</name>
<dbReference type="EMBL" id="JAULBC010000005">
    <property type="protein sequence ID" value="MEX6688993.1"/>
    <property type="molecule type" value="Genomic_DNA"/>
</dbReference>
<evidence type="ECO:0000313" key="2">
    <source>
        <dbReference type="Proteomes" id="UP001560573"/>
    </source>
</evidence>
<gene>
    <name evidence="1" type="ORF">QTN47_15905</name>
</gene>
<organism evidence="1 2">
    <name type="scientific">Danxiaibacter flavus</name>
    <dbReference type="NCBI Taxonomy" id="3049108"/>
    <lineage>
        <taxon>Bacteria</taxon>
        <taxon>Pseudomonadati</taxon>
        <taxon>Bacteroidota</taxon>
        <taxon>Chitinophagia</taxon>
        <taxon>Chitinophagales</taxon>
        <taxon>Chitinophagaceae</taxon>
        <taxon>Danxiaibacter</taxon>
    </lineage>
</organism>
<comment type="caution">
    <text evidence="1">The sequence shown here is derived from an EMBL/GenBank/DDBJ whole genome shotgun (WGS) entry which is preliminary data.</text>
</comment>
<accession>A0ABV3ZGQ1</accession>
<evidence type="ECO:0000313" key="1">
    <source>
        <dbReference type="EMBL" id="MEX6688993.1"/>
    </source>
</evidence>